<organism evidence="1 2">
    <name type="scientific">SAR92 clade bacterium</name>
    <dbReference type="NCBI Taxonomy" id="2315479"/>
    <lineage>
        <taxon>Bacteria</taxon>
        <taxon>Pseudomonadati</taxon>
        <taxon>Pseudomonadota</taxon>
        <taxon>Gammaproteobacteria</taxon>
        <taxon>Cellvibrionales</taxon>
        <taxon>Porticoccaceae</taxon>
        <taxon>SAR92 clade</taxon>
    </lineage>
</organism>
<dbReference type="Proteomes" id="UP000315889">
    <property type="component" value="Unassembled WGS sequence"/>
</dbReference>
<comment type="caution">
    <text evidence="1">The sequence shown here is derived from an EMBL/GenBank/DDBJ whole genome shotgun (WGS) entry which is preliminary data.</text>
</comment>
<evidence type="ECO:0000313" key="2">
    <source>
        <dbReference type="Proteomes" id="UP000315889"/>
    </source>
</evidence>
<dbReference type="EMBL" id="SHBP01000010">
    <property type="protein sequence ID" value="RZO19573.1"/>
    <property type="molecule type" value="Genomic_DNA"/>
</dbReference>
<dbReference type="InterPro" id="IPR014955">
    <property type="entry name" value="DUF1826"/>
</dbReference>
<evidence type="ECO:0000313" key="1">
    <source>
        <dbReference type="EMBL" id="RZO19573.1"/>
    </source>
</evidence>
<dbReference type="AlphaFoldDB" id="A0A520MEC4"/>
<accession>A0A520MEC4</accession>
<protein>
    <submittedName>
        <fullName evidence="1">DUF1826 domain-containing protein</fullName>
    </submittedName>
</protein>
<dbReference type="Pfam" id="PF08856">
    <property type="entry name" value="DUF1826"/>
    <property type="match status" value="1"/>
</dbReference>
<sequence length="229" mass="25501">MNSLNLAHPPNDNSVNGREVEIRGVIKSGEPRVLTNIYREDTNIVVWQRKLSGTLRQSVDDFLKANTNFETSMTVTPQSALLSVSEALGDTDQSELSENITELVDMFCCLFEIKRAGLRLAILDRAMCPKFHADKVPCRLVTTFQGVATEWLPHQAVNRSKLGVGSQGKPDHESGLYQNHHDIQQLNCGDVGLLKGELWEGNENAGLVHRSPSLPDSERRLLLTLDFSH</sequence>
<gene>
    <name evidence="1" type="ORF">EVB03_07590</name>
</gene>
<name>A0A520MEC4_9GAMM</name>
<reference evidence="1 2" key="1">
    <citation type="submission" date="2019-02" db="EMBL/GenBank/DDBJ databases">
        <title>Prokaryotic population dynamics and viral predation in marine succession experiment using metagenomics: the confinement effect.</title>
        <authorList>
            <person name="Haro-Moreno J.M."/>
            <person name="Rodriguez-Valera F."/>
            <person name="Lopez-Perez M."/>
        </authorList>
    </citation>
    <scope>NUCLEOTIDE SEQUENCE [LARGE SCALE GENOMIC DNA]</scope>
    <source>
        <strain evidence="1">MED-G170</strain>
    </source>
</reference>
<proteinExistence type="predicted"/>